<proteinExistence type="predicted"/>
<evidence type="ECO:0000256" key="4">
    <source>
        <dbReference type="ARBA" id="ARBA00022884"/>
    </source>
</evidence>
<dbReference type="SMART" id="SM00358">
    <property type="entry name" value="DSRM"/>
    <property type="match status" value="1"/>
</dbReference>
<evidence type="ECO:0000256" key="3">
    <source>
        <dbReference type="ARBA" id="ARBA00022801"/>
    </source>
</evidence>
<dbReference type="GO" id="GO:0005634">
    <property type="term" value="C:nucleus"/>
    <property type="evidence" value="ECO:0007669"/>
    <property type="project" value="TreeGrafter"/>
</dbReference>
<dbReference type="AlphaFoldDB" id="A0A067MVY6"/>
<dbReference type="InterPro" id="IPR000999">
    <property type="entry name" value="RNase_III_dom"/>
</dbReference>
<organism evidence="9 10">
    <name type="scientific">Botryobasidium botryosum (strain FD-172 SS1)</name>
    <dbReference type="NCBI Taxonomy" id="930990"/>
    <lineage>
        <taxon>Eukaryota</taxon>
        <taxon>Fungi</taxon>
        <taxon>Dikarya</taxon>
        <taxon>Basidiomycota</taxon>
        <taxon>Agaricomycotina</taxon>
        <taxon>Agaricomycetes</taxon>
        <taxon>Cantharellales</taxon>
        <taxon>Botryobasidiaceae</taxon>
        <taxon>Botryobasidium</taxon>
    </lineage>
</organism>
<dbReference type="Gene3D" id="3.30.160.20">
    <property type="match status" value="1"/>
</dbReference>
<dbReference type="InParanoid" id="A0A067MVY6"/>
<keyword evidence="1" id="KW-0540">Nuclease</keyword>
<sequence length="320" mass="34819">MTTSTQILPPLPSLLEDIQHIIFSQHRRRIISFSDEDSAEDFHTCECDRLVVLGETVCQTAITSLLFRHNPPFSPEKFLDLVSVFTSNEHIDGWSDLYNLSQYLHPSSTSDARLGAEEGMNRKLFVAYIGAVFMQNGLVAVEGCIHSLIESRGELNALTGVSLRARASSIGSSTPAHENSPAYSQSANYKRRLSWSSPVLTTEQLISPSASPSHPTIAPPPHTAPRTTDKPLKRSKGSSRSEHAPPPQDRTALAVLNERAAQQRLKPEYAAEGTGPPHQRIWTVLCIVDGMSRGSGTASTKQAAKEEAARAALASLGWTA</sequence>
<feature type="compositionally biased region" description="Low complexity" evidence="6">
    <location>
        <begin position="206"/>
        <end position="216"/>
    </location>
</feature>
<keyword evidence="10" id="KW-1185">Reference proteome</keyword>
<dbReference type="PANTHER" id="PTHR11207">
    <property type="entry name" value="RIBONUCLEASE III"/>
    <property type="match status" value="1"/>
</dbReference>
<dbReference type="Pfam" id="PF00035">
    <property type="entry name" value="dsrm"/>
    <property type="match status" value="1"/>
</dbReference>
<dbReference type="Proteomes" id="UP000027195">
    <property type="component" value="Unassembled WGS sequence"/>
</dbReference>
<dbReference type="GO" id="GO:0010468">
    <property type="term" value="P:regulation of gene expression"/>
    <property type="evidence" value="ECO:0007669"/>
    <property type="project" value="TreeGrafter"/>
</dbReference>
<evidence type="ECO:0000256" key="2">
    <source>
        <dbReference type="ARBA" id="ARBA00022759"/>
    </source>
</evidence>
<dbReference type="GO" id="GO:0003725">
    <property type="term" value="F:double-stranded RNA binding"/>
    <property type="evidence" value="ECO:0007669"/>
    <property type="project" value="TreeGrafter"/>
</dbReference>
<evidence type="ECO:0000259" key="7">
    <source>
        <dbReference type="PROSITE" id="PS50137"/>
    </source>
</evidence>
<feature type="domain" description="DRBM" evidence="7">
    <location>
        <begin position="251"/>
        <end position="318"/>
    </location>
</feature>
<evidence type="ECO:0000256" key="6">
    <source>
        <dbReference type="SAM" id="MobiDB-lite"/>
    </source>
</evidence>
<feature type="domain" description="RNase III" evidence="8">
    <location>
        <begin position="11"/>
        <end position="137"/>
    </location>
</feature>
<dbReference type="Pfam" id="PF00636">
    <property type="entry name" value="Ribonuclease_3"/>
    <property type="match status" value="1"/>
</dbReference>
<dbReference type="OrthoDB" id="2392202at2759"/>
<evidence type="ECO:0000313" key="10">
    <source>
        <dbReference type="Proteomes" id="UP000027195"/>
    </source>
</evidence>
<protein>
    <recommendedName>
        <fullName evidence="11">RNase III domain-containing protein</fullName>
    </recommendedName>
</protein>
<dbReference type="Gene3D" id="1.10.1520.10">
    <property type="entry name" value="Ribonuclease III domain"/>
    <property type="match status" value="1"/>
</dbReference>
<dbReference type="STRING" id="930990.A0A067MVY6"/>
<dbReference type="PANTHER" id="PTHR11207:SF0">
    <property type="entry name" value="RIBONUCLEASE 3"/>
    <property type="match status" value="1"/>
</dbReference>
<feature type="region of interest" description="Disordered" evidence="6">
    <location>
        <begin position="206"/>
        <end position="250"/>
    </location>
</feature>
<evidence type="ECO:0000313" key="9">
    <source>
        <dbReference type="EMBL" id="KDQ19893.1"/>
    </source>
</evidence>
<dbReference type="GO" id="GO:0006396">
    <property type="term" value="P:RNA processing"/>
    <property type="evidence" value="ECO:0007669"/>
    <property type="project" value="InterPro"/>
</dbReference>
<evidence type="ECO:0000259" key="8">
    <source>
        <dbReference type="PROSITE" id="PS50142"/>
    </source>
</evidence>
<dbReference type="PROSITE" id="PS50137">
    <property type="entry name" value="DS_RBD"/>
    <property type="match status" value="1"/>
</dbReference>
<dbReference type="EMBL" id="KL198018">
    <property type="protein sequence ID" value="KDQ19893.1"/>
    <property type="molecule type" value="Genomic_DNA"/>
</dbReference>
<evidence type="ECO:0008006" key="11">
    <source>
        <dbReference type="Google" id="ProtNLM"/>
    </source>
</evidence>
<dbReference type="SUPFAM" id="SSF54768">
    <property type="entry name" value="dsRNA-binding domain-like"/>
    <property type="match status" value="1"/>
</dbReference>
<keyword evidence="4 5" id="KW-0694">RNA-binding</keyword>
<dbReference type="GO" id="GO:0004525">
    <property type="term" value="F:ribonuclease III activity"/>
    <property type="evidence" value="ECO:0007669"/>
    <property type="project" value="InterPro"/>
</dbReference>
<name>A0A067MVY6_BOTB1</name>
<dbReference type="InterPro" id="IPR036389">
    <property type="entry name" value="RNase_III_sf"/>
</dbReference>
<accession>A0A067MVY6</accession>
<evidence type="ECO:0000256" key="1">
    <source>
        <dbReference type="ARBA" id="ARBA00022722"/>
    </source>
</evidence>
<evidence type="ECO:0000256" key="5">
    <source>
        <dbReference type="PROSITE-ProRule" id="PRU00266"/>
    </source>
</evidence>
<reference evidence="10" key="1">
    <citation type="journal article" date="2014" name="Proc. Natl. Acad. Sci. U.S.A.">
        <title>Extensive sampling of basidiomycete genomes demonstrates inadequacy of the white-rot/brown-rot paradigm for wood decay fungi.</title>
        <authorList>
            <person name="Riley R."/>
            <person name="Salamov A.A."/>
            <person name="Brown D.W."/>
            <person name="Nagy L.G."/>
            <person name="Floudas D."/>
            <person name="Held B.W."/>
            <person name="Levasseur A."/>
            <person name="Lombard V."/>
            <person name="Morin E."/>
            <person name="Otillar R."/>
            <person name="Lindquist E.A."/>
            <person name="Sun H."/>
            <person name="LaButti K.M."/>
            <person name="Schmutz J."/>
            <person name="Jabbour D."/>
            <person name="Luo H."/>
            <person name="Baker S.E."/>
            <person name="Pisabarro A.G."/>
            <person name="Walton J.D."/>
            <person name="Blanchette R.A."/>
            <person name="Henrissat B."/>
            <person name="Martin F."/>
            <person name="Cullen D."/>
            <person name="Hibbett D.S."/>
            <person name="Grigoriev I.V."/>
        </authorList>
    </citation>
    <scope>NUCLEOTIDE SEQUENCE [LARGE SCALE GENOMIC DNA]</scope>
    <source>
        <strain evidence="10">FD-172 SS1</strain>
    </source>
</reference>
<dbReference type="InterPro" id="IPR014720">
    <property type="entry name" value="dsRBD_dom"/>
</dbReference>
<gene>
    <name evidence="9" type="ORF">BOTBODRAFT_183921</name>
</gene>
<dbReference type="HOGENOM" id="CLU_056047_1_0_1"/>
<dbReference type="PROSITE" id="PS50142">
    <property type="entry name" value="RNASE_3_2"/>
    <property type="match status" value="1"/>
</dbReference>
<keyword evidence="3" id="KW-0378">Hydrolase</keyword>
<keyword evidence="2" id="KW-0255">Endonuclease</keyword>
<dbReference type="SUPFAM" id="SSF69065">
    <property type="entry name" value="RNase III domain-like"/>
    <property type="match status" value="1"/>
</dbReference>